<organism evidence="17 18">
    <name type="scientific">Breznakiella homolactica</name>
    <dbReference type="NCBI Taxonomy" id="2798577"/>
    <lineage>
        <taxon>Bacteria</taxon>
        <taxon>Pseudomonadati</taxon>
        <taxon>Spirochaetota</taxon>
        <taxon>Spirochaetia</taxon>
        <taxon>Spirochaetales</taxon>
        <taxon>Breznakiellaceae</taxon>
        <taxon>Breznakiella</taxon>
    </lineage>
</organism>
<keyword evidence="7 14" id="KW-0812">Transmembrane</keyword>
<name>A0A7T7XKL6_9SPIR</name>
<dbReference type="GO" id="GO:0006508">
    <property type="term" value="P:proteolysis"/>
    <property type="evidence" value="ECO:0007669"/>
    <property type="project" value="UniProtKB-KW"/>
</dbReference>
<keyword evidence="8 17" id="KW-0378">Hydrolase</keyword>
<dbReference type="GO" id="GO:0009002">
    <property type="term" value="F:serine-type D-Ala-D-Ala carboxypeptidase activity"/>
    <property type="evidence" value="ECO:0007669"/>
    <property type="project" value="UniProtKB-EC"/>
</dbReference>
<keyword evidence="13" id="KW-0961">Cell wall biogenesis/degradation</keyword>
<dbReference type="EC" id="3.4.16.4" evidence="17"/>
<dbReference type="Proteomes" id="UP000595917">
    <property type="component" value="Chromosome"/>
</dbReference>
<evidence type="ECO:0000256" key="9">
    <source>
        <dbReference type="ARBA" id="ARBA00022960"/>
    </source>
</evidence>
<dbReference type="InterPro" id="IPR012338">
    <property type="entry name" value="Beta-lactam/transpept-like"/>
</dbReference>
<dbReference type="FunFam" id="3.40.710.10:FF:000024">
    <property type="entry name" value="Penicillin-binding protein 2"/>
    <property type="match status" value="1"/>
</dbReference>
<dbReference type="GO" id="GO:0009252">
    <property type="term" value="P:peptidoglycan biosynthetic process"/>
    <property type="evidence" value="ECO:0007669"/>
    <property type="project" value="UniProtKB-KW"/>
</dbReference>
<dbReference type="Gene3D" id="3.30.1390.30">
    <property type="entry name" value="Penicillin-binding protein 2a, domain 3"/>
    <property type="match status" value="1"/>
</dbReference>
<dbReference type="InterPro" id="IPR036138">
    <property type="entry name" value="PBP_dimer_sf"/>
</dbReference>
<dbReference type="SUPFAM" id="SSF56601">
    <property type="entry name" value="beta-lactamase/transpeptidase-like"/>
    <property type="match status" value="1"/>
</dbReference>
<evidence type="ECO:0000256" key="13">
    <source>
        <dbReference type="ARBA" id="ARBA00023316"/>
    </source>
</evidence>
<keyword evidence="12 14" id="KW-0472">Membrane</keyword>
<dbReference type="Pfam" id="PF03717">
    <property type="entry name" value="PBP_dimer"/>
    <property type="match status" value="1"/>
</dbReference>
<evidence type="ECO:0000256" key="2">
    <source>
        <dbReference type="ARBA" id="ARBA00004236"/>
    </source>
</evidence>
<dbReference type="PANTHER" id="PTHR30627:SF2">
    <property type="entry name" value="PEPTIDOGLYCAN D,D-TRANSPEPTIDASE MRDA"/>
    <property type="match status" value="1"/>
</dbReference>
<keyword evidence="18" id="KW-1185">Reference proteome</keyword>
<dbReference type="Gene3D" id="3.40.710.10">
    <property type="entry name" value="DD-peptidase/beta-lactamase superfamily"/>
    <property type="match status" value="1"/>
</dbReference>
<dbReference type="KEGG" id="bhc:JFL75_14615"/>
<evidence type="ECO:0000256" key="11">
    <source>
        <dbReference type="ARBA" id="ARBA00022989"/>
    </source>
</evidence>
<gene>
    <name evidence="17" type="primary">mrdA</name>
    <name evidence="17" type="ORF">JFL75_14615</name>
</gene>
<protein>
    <submittedName>
        <fullName evidence="17">Penicillin-binding protein 2</fullName>
        <ecNumber evidence="17">3.4.16.4</ecNumber>
    </submittedName>
</protein>
<dbReference type="GO" id="GO:0008360">
    <property type="term" value="P:regulation of cell shape"/>
    <property type="evidence" value="ECO:0007669"/>
    <property type="project" value="UniProtKB-KW"/>
</dbReference>
<evidence type="ECO:0000256" key="5">
    <source>
        <dbReference type="ARBA" id="ARBA00022645"/>
    </source>
</evidence>
<dbReference type="NCBIfam" id="TIGR03423">
    <property type="entry name" value="pbp2_mrdA"/>
    <property type="match status" value="1"/>
</dbReference>
<feature type="domain" description="Penicillin-binding protein dimerisation" evidence="16">
    <location>
        <begin position="60"/>
        <end position="231"/>
    </location>
</feature>
<dbReference type="GO" id="GO:0005886">
    <property type="term" value="C:plasma membrane"/>
    <property type="evidence" value="ECO:0007669"/>
    <property type="project" value="UniProtKB-SubCell"/>
</dbReference>
<evidence type="ECO:0000259" key="16">
    <source>
        <dbReference type="Pfam" id="PF03717"/>
    </source>
</evidence>
<evidence type="ECO:0000256" key="8">
    <source>
        <dbReference type="ARBA" id="ARBA00022801"/>
    </source>
</evidence>
<dbReference type="InterPro" id="IPR005311">
    <property type="entry name" value="PBP_dimer"/>
</dbReference>
<evidence type="ECO:0000256" key="4">
    <source>
        <dbReference type="ARBA" id="ARBA00022519"/>
    </source>
</evidence>
<keyword evidence="11 14" id="KW-1133">Transmembrane helix</keyword>
<evidence type="ECO:0000256" key="14">
    <source>
        <dbReference type="SAM" id="Phobius"/>
    </source>
</evidence>
<evidence type="ECO:0000256" key="1">
    <source>
        <dbReference type="ARBA" id="ARBA00004167"/>
    </source>
</evidence>
<keyword evidence="4" id="KW-0997">Cell inner membrane</keyword>
<keyword evidence="6" id="KW-0645">Protease</keyword>
<dbReference type="AlphaFoldDB" id="A0A7T7XKL6"/>
<evidence type="ECO:0000256" key="3">
    <source>
        <dbReference type="ARBA" id="ARBA00022475"/>
    </source>
</evidence>
<evidence type="ECO:0000256" key="10">
    <source>
        <dbReference type="ARBA" id="ARBA00022984"/>
    </source>
</evidence>
<dbReference type="GO" id="GO:0008658">
    <property type="term" value="F:penicillin binding"/>
    <property type="evidence" value="ECO:0007669"/>
    <property type="project" value="InterPro"/>
</dbReference>
<keyword evidence="3" id="KW-1003">Cell membrane</keyword>
<dbReference type="PANTHER" id="PTHR30627">
    <property type="entry name" value="PEPTIDOGLYCAN D,D-TRANSPEPTIDASE"/>
    <property type="match status" value="1"/>
</dbReference>
<reference evidence="17" key="1">
    <citation type="submission" date="2021-01" db="EMBL/GenBank/DDBJ databases">
        <title>Description of Breznakiella homolactica.</title>
        <authorList>
            <person name="Song Y."/>
            <person name="Brune A."/>
        </authorList>
    </citation>
    <scope>NUCLEOTIDE SEQUENCE</scope>
    <source>
        <strain evidence="17">RmG30</strain>
    </source>
</reference>
<dbReference type="RefSeq" id="WP_215625466.1">
    <property type="nucleotide sequence ID" value="NZ_CP067089.2"/>
</dbReference>
<evidence type="ECO:0000256" key="12">
    <source>
        <dbReference type="ARBA" id="ARBA00023136"/>
    </source>
</evidence>
<dbReference type="EMBL" id="CP067089">
    <property type="protein sequence ID" value="QQO08160.1"/>
    <property type="molecule type" value="Genomic_DNA"/>
</dbReference>
<dbReference type="InterPro" id="IPR001460">
    <property type="entry name" value="PCN-bd_Tpept"/>
</dbReference>
<dbReference type="SUPFAM" id="SSF56519">
    <property type="entry name" value="Penicillin binding protein dimerisation domain"/>
    <property type="match status" value="1"/>
</dbReference>
<dbReference type="Gene3D" id="3.90.1310.10">
    <property type="entry name" value="Penicillin-binding protein 2a (Domain 2)"/>
    <property type="match status" value="1"/>
</dbReference>
<feature type="domain" description="Penicillin-binding protein transpeptidase" evidence="15">
    <location>
        <begin position="267"/>
        <end position="582"/>
    </location>
</feature>
<evidence type="ECO:0000313" key="18">
    <source>
        <dbReference type="Proteomes" id="UP000595917"/>
    </source>
</evidence>
<sequence length="625" mass="70701">MANLSQFPDGDRSEHRIKLLQLLFIVIIVVYALRLFSMQIVSGEVYRSQAQNIARRTTIIPAQRGEIYDQNFNQPMVLNTDSFAVNIIPAEIPRGQIPEILKELSGILGISEDLLNRKVPPQYYNLYQMVELAANVSFETIARLAERVDTLPGVSWQSKPIRNYVDTGSLSHIIGYVGDITRDELTIMYNRGYQQGDIIGKAGIERQYDDILRGKEGREIRTVDARGRRISGDNNIREPAIMGKNLVLSIDRSIQLLAERALGERMGAVVVMRPSNGEILAMVSYPWYDPNIFNRNDMGAEYQRLINDPNKPFLNRAIQSSYPPASAFKIAMTAAILEENAFPPDQTVECPGEITYGDRVWRCHIRKPGHGHVNLQKALAQSCDIYYWVVVRDHLGIERMVSYSREFGFGESTGIDLPGEITGFIPTPQWKDRRFHEKWLGGDTMNMAIGQGFTLVTPIQMANMVAMVVNDGIIYTPHLLKEVRDPVSGAIIKSVPREVLHKTTDIDPEVFKTVRHDMRTVISEGTAQFPLNIKAVEIAGKTGTGEVGLHDRWHSWFAAYAPYETDTPEEQIVVSIIVEATNKWEWWAPYASAIIFQGIFAQQTYEEAVQALGLQYIMPIQERRE</sequence>
<accession>A0A7T7XKL6</accession>
<dbReference type="Pfam" id="PF00905">
    <property type="entry name" value="Transpeptidase"/>
    <property type="match status" value="1"/>
</dbReference>
<dbReference type="InterPro" id="IPR017790">
    <property type="entry name" value="Penicillin-binding_protein_2"/>
</dbReference>
<keyword evidence="5 17" id="KW-0121">Carboxypeptidase</keyword>
<comment type="subcellular location">
    <subcellularLocation>
        <location evidence="2">Cell membrane</location>
    </subcellularLocation>
    <subcellularLocation>
        <location evidence="1">Membrane</location>
        <topology evidence="1">Single-pass membrane protein</topology>
    </subcellularLocation>
</comment>
<dbReference type="GO" id="GO:0071555">
    <property type="term" value="P:cell wall organization"/>
    <property type="evidence" value="ECO:0007669"/>
    <property type="project" value="UniProtKB-KW"/>
</dbReference>
<feature type="transmembrane region" description="Helical" evidence="14">
    <location>
        <begin position="20"/>
        <end position="41"/>
    </location>
</feature>
<dbReference type="GO" id="GO:0071972">
    <property type="term" value="F:peptidoglycan L,D-transpeptidase activity"/>
    <property type="evidence" value="ECO:0007669"/>
    <property type="project" value="TreeGrafter"/>
</dbReference>
<keyword evidence="10" id="KW-0573">Peptidoglycan synthesis</keyword>
<proteinExistence type="predicted"/>
<evidence type="ECO:0000313" key="17">
    <source>
        <dbReference type="EMBL" id="QQO08160.1"/>
    </source>
</evidence>
<evidence type="ECO:0000256" key="7">
    <source>
        <dbReference type="ARBA" id="ARBA00022692"/>
    </source>
</evidence>
<evidence type="ECO:0000259" key="15">
    <source>
        <dbReference type="Pfam" id="PF00905"/>
    </source>
</evidence>
<keyword evidence="9" id="KW-0133">Cell shape</keyword>
<evidence type="ECO:0000256" key="6">
    <source>
        <dbReference type="ARBA" id="ARBA00022670"/>
    </source>
</evidence>
<dbReference type="InterPro" id="IPR050515">
    <property type="entry name" value="Beta-lactam/transpept"/>
</dbReference>